<protein>
    <recommendedName>
        <fullName evidence="3">Tir chaperone family protein CesT</fullName>
    </recommendedName>
</protein>
<evidence type="ECO:0000313" key="2">
    <source>
        <dbReference type="Proteomes" id="UP000887222"/>
    </source>
</evidence>
<sequence length="130" mass="14250">MPQCAAQEIYTLHFAGEPDVHLVRRTSSRSIDLVTTAAELENLRNAELLSALLELNGRDESNFTPTVMLDRTTRVVLVKVRLPESVVDVALLTKMLDGVRQQSAAVRRALSPPVVAPVAVAPRRRAAALR</sequence>
<dbReference type="Gene3D" id="3.30.1460.10">
    <property type="match status" value="1"/>
</dbReference>
<keyword evidence="2" id="KW-1185">Reference proteome</keyword>
<reference evidence="1 2" key="1">
    <citation type="journal article" date="2022" name="Int. J. Syst. Evol. Microbiol.">
        <title>Noviherbaspirillum aridicola sp. nov., isolated from an arid soil in Pakistan.</title>
        <authorList>
            <person name="Khan I.U."/>
            <person name="Saqib M."/>
            <person name="Amin A."/>
            <person name="Hussain F."/>
            <person name="Li L."/>
            <person name="Liu Y.H."/>
            <person name="Fang B.Z."/>
            <person name="Ahmed I."/>
            <person name="Li W.J."/>
        </authorList>
    </citation>
    <scope>NUCLEOTIDE SEQUENCE [LARGE SCALE GENOMIC DNA]</scope>
    <source>
        <strain evidence="1 2">NCCP-691</strain>
    </source>
</reference>
<accession>A0ABQ4Q4V3</accession>
<organism evidence="1 2">
    <name type="scientific">Noviherbaspirillum aridicola</name>
    <dbReference type="NCBI Taxonomy" id="2849687"/>
    <lineage>
        <taxon>Bacteria</taxon>
        <taxon>Pseudomonadati</taxon>
        <taxon>Pseudomonadota</taxon>
        <taxon>Betaproteobacteria</taxon>
        <taxon>Burkholderiales</taxon>
        <taxon>Oxalobacteraceae</taxon>
        <taxon>Noviherbaspirillum</taxon>
    </lineage>
</organism>
<gene>
    <name evidence="1" type="ORF">NCCP691_18340</name>
</gene>
<proteinExistence type="predicted"/>
<comment type="caution">
    <text evidence="1">The sequence shown here is derived from an EMBL/GenBank/DDBJ whole genome shotgun (WGS) entry which is preliminary data.</text>
</comment>
<dbReference type="Proteomes" id="UP000887222">
    <property type="component" value="Unassembled WGS sequence"/>
</dbReference>
<name>A0ABQ4Q4V3_9BURK</name>
<evidence type="ECO:0008006" key="3">
    <source>
        <dbReference type="Google" id="ProtNLM"/>
    </source>
</evidence>
<evidence type="ECO:0000313" key="1">
    <source>
        <dbReference type="EMBL" id="GIZ51820.1"/>
    </source>
</evidence>
<dbReference type="EMBL" id="BPMK01000007">
    <property type="protein sequence ID" value="GIZ51820.1"/>
    <property type="molecule type" value="Genomic_DNA"/>
</dbReference>
<dbReference type="Pfam" id="PF05932">
    <property type="entry name" value="CesT"/>
    <property type="match status" value="1"/>
</dbReference>
<dbReference type="InterPro" id="IPR010261">
    <property type="entry name" value="Tir_chaperone"/>
</dbReference>